<evidence type="ECO:0000313" key="11">
    <source>
        <dbReference type="Ensembl" id="ENSXCOP00000024219.1"/>
    </source>
</evidence>
<keyword evidence="12" id="KW-1185">Reference proteome</keyword>
<keyword evidence="4" id="KW-0999">Mitochondrion inner membrane</keyword>
<reference evidence="11" key="1">
    <citation type="submission" date="2025-08" db="UniProtKB">
        <authorList>
            <consortium name="Ensembl"/>
        </authorList>
    </citation>
    <scope>IDENTIFICATION</scope>
</reference>
<evidence type="ECO:0000259" key="10">
    <source>
        <dbReference type="Pfam" id="PF03364"/>
    </source>
</evidence>
<feature type="domain" description="Coenzyme Q-binding protein COQ10 START" evidence="10">
    <location>
        <begin position="104"/>
        <end position="162"/>
    </location>
</feature>
<evidence type="ECO:0000256" key="2">
    <source>
        <dbReference type="ARBA" id="ARBA00006885"/>
    </source>
</evidence>
<dbReference type="SUPFAM" id="SSF55961">
    <property type="entry name" value="Bet v1-like"/>
    <property type="match status" value="1"/>
</dbReference>
<comment type="function">
    <text evidence="8">Required for the function of coenzyme Q in the respiratory chain. May serve as a chaperone or may be involved in the transport of Q6 from its site of synthesis to the catalytic sites of the respiratory complexes.</text>
</comment>
<name>A0A3B5MWR9_9TELE</name>
<comment type="subunit">
    <text evidence="3">Interacts with coenzyme Q.</text>
</comment>
<reference evidence="11" key="2">
    <citation type="submission" date="2025-09" db="UniProtKB">
        <authorList>
            <consortium name="Ensembl"/>
        </authorList>
    </citation>
    <scope>IDENTIFICATION</scope>
</reference>
<dbReference type="AlphaFoldDB" id="A0A3B5MWR9"/>
<evidence type="ECO:0000256" key="7">
    <source>
        <dbReference type="ARBA" id="ARBA00023136"/>
    </source>
</evidence>
<dbReference type="Pfam" id="PF03364">
    <property type="entry name" value="Polyketide_cyc"/>
    <property type="match status" value="1"/>
</dbReference>
<sequence>MVAVSGETSSCDAFTSCPVGSLFLEARQLPRKQPVDLTFCPSICLPTRYLSSCGILMTRVPPLLGGAMSGRPIVLPTRSFFNLTDSFSKRKEYSERRIIGYVSAEIYDVVAEVENYRHFVPWCKKSDVVFRRSGFCKAKLSVGFPPVVENYTSLVTTVRPHLVKVTNFNHRTTPEDVVMICPVCSTESPACASAAPMFFSELELQIIEQCFPNSHPSVSIENKPVPLELRLDLPLSG</sequence>
<dbReference type="Proteomes" id="UP000261380">
    <property type="component" value="Unplaced"/>
</dbReference>
<dbReference type="STRING" id="32473.ENSXCOP00000024219"/>
<protein>
    <recommendedName>
        <fullName evidence="9">Coenzyme Q-binding protein COQ10 homolog B, mitochondrial</fullName>
    </recommendedName>
</protein>
<dbReference type="PANTHER" id="PTHR12901">
    <property type="entry name" value="SPERM PROTEIN HOMOLOG"/>
    <property type="match status" value="1"/>
</dbReference>
<evidence type="ECO:0000313" key="12">
    <source>
        <dbReference type="Proteomes" id="UP000261380"/>
    </source>
</evidence>
<evidence type="ECO:0000256" key="6">
    <source>
        <dbReference type="ARBA" id="ARBA00023128"/>
    </source>
</evidence>
<dbReference type="GeneTree" id="ENSGT00940000155367"/>
<evidence type="ECO:0000256" key="1">
    <source>
        <dbReference type="ARBA" id="ARBA00004443"/>
    </source>
</evidence>
<keyword evidence="6" id="KW-0496">Mitochondrion</keyword>
<proteinExistence type="inferred from homology"/>
<evidence type="ECO:0000256" key="3">
    <source>
        <dbReference type="ARBA" id="ARBA00011814"/>
    </source>
</evidence>
<dbReference type="Gene3D" id="3.30.530.20">
    <property type="match status" value="1"/>
</dbReference>
<dbReference type="Ensembl" id="ENSXCOT00000024510.1">
    <property type="protein sequence ID" value="ENSXCOP00000024219.1"/>
    <property type="gene ID" value="ENSXCOG00000018088.1"/>
</dbReference>
<dbReference type="GO" id="GO:0048039">
    <property type="term" value="F:ubiquinone binding"/>
    <property type="evidence" value="ECO:0007669"/>
    <property type="project" value="InterPro"/>
</dbReference>
<evidence type="ECO:0000256" key="5">
    <source>
        <dbReference type="ARBA" id="ARBA00022946"/>
    </source>
</evidence>
<evidence type="ECO:0000256" key="4">
    <source>
        <dbReference type="ARBA" id="ARBA00022792"/>
    </source>
</evidence>
<evidence type="ECO:0000256" key="8">
    <source>
        <dbReference type="ARBA" id="ARBA00024947"/>
    </source>
</evidence>
<dbReference type="InterPro" id="IPR023393">
    <property type="entry name" value="START-like_dom_sf"/>
</dbReference>
<organism evidence="11 12">
    <name type="scientific">Xiphophorus couchianus</name>
    <name type="common">Monterrey platyfish</name>
    <dbReference type="NCBI Taxonomy" id="32473"/>
    <lineage>
        <taxon>Eukaryota</taxon>
        <taxon>Metazoa</taxon>
        <taxon>Chordata</taxon>
        <taxon>Craniata</taxon>
        <taxon>Vertebrata</taxon>
        <taxon>Euteleostomi</taxon>
        <taxon>Actinopterygii</taxon>
        <taxon>Neopterygii</taxon>
        <taxon>Teleostei</taxon>
        <taxon>Neoteleostei</taxon>
        <taxon>Acanthomorphata</taxon>
        <taxon>Ovalentaria</taxon>
        <taxon>Atherinomorphae</taxon>
        <taxon>Cyprinodontiformes</taxon>
        <taxon>Poeciliidae</taxon>
        <taxon>Poeciliinae</taxon>
        <taxon>Xiphophorus</taxon>
    </lineage>
</organism>
<evidence type="ECO:0000256" key="9">
    <source>
        <dbReference type="ARBA" id="ARBA00039620"/>
    </source>
</evidence>
<dbReference type="InterPro" id="IPR005031">
    <property type="entry name" value="COQ10_START"/>
</dbReference>
<dbReference type="InterPro" id="IPR044996">
    <property type="entry name" value="COQ10-like"/>
</dbReference>
<keyword evidence="5" id="KW-0809">Transit peptide</keyword>
<dbReference type="GO" id="GO:0045333">
    <property type="term" value="P:cellular respiration"/>
    <property type="evidence" value="ECO:0007669"/>
    <property type="project" value="InterPro"/>
</dbReference>
<comment type="similarity">
    <text evidence="2">Belongs to the COQ10 family.</text>
</comment>
<keyword evidence="7" id="KW-0472">Membrane</keyword>
<accession>A0A3B5MWR9</accession>
<dbReference type="PANTHER" id="PTHR12901:SF9">
    <property type="entry name" value="COENZYME Q-BINDING PROTEIN COQ10 HOMOLOG B, MITOCHONDRIAL"/>
    <property type="match status" value="1"/>
</dbReference>
<dbReference type="GO" id="GO:0005743">
    <property type="term" value="C:mitochondrial inner membrane"/>
    <property type="evidence" value="ECO:0007669"/>
    <property type="project" value="UniProtKB-SubCell"/>
</dbReference>
<comment type="subcellular location">
    <subcellularLocation>
        <location evidence="1">Mitochondrion inner membrane</location>
        <topology evidence="1">Peripheral membrane protein</topology>
        <orientation evidence="1">Matrix side</orientation>
    </subcellularLocation>
</comment>